<dbReference type="Pfam" id="PF07883">
    <property type="entry name" value="Cupin_2"/>
    <property type="match status" value="1"/>
</dbReference>
<feature type="domain" description="Cupin type-2" evidence="1">
    <location>
        <begin position="43"/>
        <end position="97"/>
    </location>
</feature>
<name>A0A8E2IC92_9BACI</name>
<proteinExistence type="predicted"/>
<protein>
    <submittedName>
        <fullName evidence="2">Cupin</fullName>
    </submittedName>
</protein>
<accession>A0A8E2IC92</accession>
<dbReference type="AlphaFoldDB" id="A0A8E2IC92"/>
<dbReference type="EMBL" id="MTLA01000010">
    <property type="protein sequence ID" value="OOP70227.1"/>
    <property type="molecule type" value="Genomic_DNA"/>
</dbReference>
<evidence type="ECO:0000313" key="3">
    <source>
        <dbReference type="Proteomes" id="UP000189761"/>
    </source>
</evidence>
<sequence>MDYQNQAININNKLSKFNEYWSPKVISEMNDYQFKLAKLLGDFVWHSHNDTDEVFFVIEGEMKIEFRDGEVTLSKGEMYVVPKGVEHKPFAEKECQVMLVEPKGVVNTGDHQGELTAENDVWI</sequence>
<dbReference type="PANTHER" id="PTHR36114">
    <property type="entry name" value="16.7 KDA PROTEIN IN WHIE LOCUS"/>
    <property type="match status" value="1"/>
</dbReference>
<organism evidence="2 3">
    <name type="scientific">Heyndrickxia oleronia</name>
    <dbReference type="NCBI Taxonomy" id="38875"/>
    <lineage>
        <taxon>Bacteria</taxon>
        <taxon>Bacillati</taxon>
        <taxon>Bacillota</taxon>
        <taxon>Bacilli</taxon>
        <taxon>Bacillales</taxon>
        <taxon>Bacillaceae</taxon>
        <taxon>Heyndrickxia</taxon>
    </lineage>
</organism>
<dbReference type="InterPro" id="IPR052044">
    <property type="entry name" value="PKS_Associated_Protein"/>
</dbReference>
<dbReference type="Gene3D" id="2.60.120.10">
    <property type="entry name" value="Jelly Rolls"/>
    <property type="match status" value="1"/>
</dbReference>
<evidence type="ECO:0000259" key="1">
    <source>
        <dbReference type="Pfam" id="PF07883"/>
    </source>
</evidence>
<comment type="caution">
    <text evidence="2">The sequence shown here is derived from an EMBL/GenBank/DDBJ whole genome shotgun (WGS) entry which is preliminary data.</text>
</comment>
<gene>
    <name evidence="2" type="ORF">BWZ43_00960</name>
</gene>
<dbReference type="InterPro" id="IPR011051">
    <property type="entry name" value="RmlC_Cupin_sf"/>
</dbReference>
<dbReference type="SUPFAM" id="SSF51182">
    <property type="entry name" value="RmlC-like cupins"/>
    <property type="match status" value="1"/>
</dbReference>
<reference evidence="2 3" key="1">
    <citation type="submission" date="2017-01" db="EMBL/GenBank/DDBJ databases">
        <title>Draft genome sequence of Bacillus oleronius.</title>
        <authorList>
            <person name="Allam M."/>
        </authorList>
    </citation>
    <scope>NUCLEOTIDE SEQUENCE [LARGE SCALE GENOMIC DNA]</scope>
    <source>
        <strain evidence="2 3">DSM 9356</strain>
    </source>
</reference>
<dbReference type="InterPro" id="IPR014710">
    <property type="entry name" value="RmlC-like_jellyroll"/>
</dbReference>
<keyword evidence="3" id="KW-1185">Reference proteome</keyword>
<dbReference type="RefSeq" id="WP_078109205.1">
    <property type="nucleotide sequence ID" value="NZ_CP065424.1"/>
</dbReference>
<evidence type="ECO:0000313" key="2">
    <source>
        <dbReference type="EMBL" id="OOP70227.1"/>
    </source>
</evidence>
<dbReference type="InterPro" id="IPR013096">
    <property type="entry name" value="Cupin_2"/>
</dbReference>
<dbReference type="Proteomes" id="UP000189761">
    <property type="component" value="Unassembled WGS sequence"/>
</dbReference>
<dbReference type="CDD" id="cd02226">
    <property type="entry name" value="cupin_YdbB-like"/>
    <property type="match status" value="1"/>
</dbReference>
<dbReference type="PANTHER" id="PTHR36114:SF1">
    <property type="entry name" value="16.7 KDA PROTEIN IN WHIE LOCUS"/>
    <property type="match status" value="1"/>
</dbReference>